<sequence>MSDSQNRNEDWDRQVLEKLVFSTLQEQRRTRQWGVFFKSITFIWLFILLFFGLGWFEDSSMSISGKHTALVDLRGVISPDSISSAENITAGLQQAFKDAKTQGVILRINSPGGSPVQAGYINDEIRRLRAEYPEIPLYAVVEDICASGGYYVAVAADKIYVDKASIIGSIGVLINGFGFTKAMEKLGIERRLITAGESKAFLDPFSPNNREQEEYAKKMLGDIHEQFIQVVQQGRGERLKEKPEIFSGKVWTGQKSVELGLADGMGSAEYVAREIIKAEHIVDYTTREGVAERLAKRFGGVLAETLSGLGTSAGFH</sequence>
<evidence type="ECO:0000313" key="6">
    <source>
        <dbReference type="EMBL" id="PTQ81140.1"/>
    </source>
</evidence>
<reference evidence="6 7" key="1">
    <citation type="submission" date="2018-04" db="EMBL/GenBank/DDBJ databases">
        <title>Active sludge and wastewater microbial communities from Klosterneuburg, Austria.</title>
        <authorList>
            <person name="Wagner M."/>
        </authorList>
    </citation>
    <scope>NUCLEOTIDE SEQUENCE [LARGE SCALE GENOMIC DNA]</scope>
    <source>
        <strain evidence="6 7">Nl12</strain>
    </source>
</reference>
<comment type="caution">
    <text evidence="6">The sequence shown here is derived from an EMBL/GenBank/DDBJ whole genome shotgun (WGS) entry which is preliminary data.</text>
</comment>
<dbReference type="InterPro" id="IPR029045">
    <property type="entry name" value="ClpP/crotonase-like_dom_sf"/>
</dbReference>
<evidence type="ECO:0000259" key="5">
    <source>
        <dbReference type="Pfam" id="PF01343"/>
    </source>
</evidence>
<dbReference type="SUPFAM" id="SSF52096">
    <property type="entry name" value="ClpP/crotonase"/>
    <property type="match status" value="1"/>
</dbReference>
<name>A0A2T5IBE6_9PROT</name>
<dbReference type="PANTHER" id="PTHR42987">
    <property type="entry name" value="PEPTIDASE S49"/>
    <property type="match status" value="1"/>
</dbReference>
<gene>
    <name evidence="6" type="ORF">C8R21_11116</name>
</gene>
<dbReference type="GO" id="GO:0006508">
    <property type="term" value="P:proteolysis"/>
    <property type="evidence" value="ECO:0007669"/>
    <property type="project" value="UniProtKB-KW"/>
</dbReference>
<accession>A0A2T5IBE6</accession>
<dbReference type="PANTHER" id="PTHR42987:SF8">
    <property type="entry name" value="PROTEINASE"/>
    <property type="match status" value="1"/>
</dbReference>
<keyword evidence="3" id="KW-0378">Hydrolase</keyword>
<evidence type="ECO:0000313" key="7">
    <source>
        <dbReference type="Proteomes" id="UP000244152"/>
    </source>
</evidence>
<evidence type="ECO:0000256" key="4">
    <source>
        <dbReference type="ARBA" id="ARBA00022825"/>
    </source>
</evidence>
<dbReference type="Gene3D" id="3.90.226.10">
    <property type="entry name" value="2-enoyl-CoA Hydratase, Chain A, domain 1"/>
    <property type="match status" value="1"/>
</dbReference>
<dbReference type="CDD" id="cd07023">
    <property type="entry name" value="S49_Sppa_N_C"/>
    <property type="match status" value="1"/>
</dbReference>
<dbReference type="GO" id="GO:0008236">
    <property type="term" value="F:serine-type peptidase activity"/>
    <property type="evidence" value="ECO:0007669"/>
    <property type="project" value="UniProtKB-KW"/>
</dbReference>
<evidence type="ECO:0000256" key="1">
    <source>
        <dbReference type="ARBA" id="ARBA00008683"/>
    </source>
</evidence>
<dbReference type="RefSeq" id="WP_107762116.1">
    <property type="nucleotide sequence ID" value="NZ_QAOK01000011.1"/>
</dbReference>
<organism evidence="6 7">
    <name type="scientific">Nitrosospira multiformis</name>
    <dbReference type="NCBI Taxonomy" id="1231"/>
    <lineage>
        <taxon>Bacteria</taxon>
        <taxon>Pseudomonadati</taxon>
        <taxon>Pseudomonadota</taxon>
        <taxon>Betaproteobacteria</taxon>
        <taxon>Nitrosomonadales</taxon>
        <taxon>Nitrosomonadaceae</taxon>
        <taxon>Nitrosospira</taxon>
    </lineage>
</organism>
<dbReference type="InterPro" id="IPR002142">
    <property type="entry name" value="Peptidase_S49"/>
</dbReference>
<dbReference type="AlphaFoldDB" id="A0A2T5IBE6"/>
<evidence type="ECO:0000256" key="3">
    <source>
        <dbReference type="ARBA" id="ARBA00022801"/>
    </source>
</evidence>
<dbReference type="Gene3D" id="6.20.330.10">
    <property type="match status" value="1"/>
</dbReference>
<feature type="domain" description="Peptidase S49" evidence="5">
    <location>
        <begin position="134"/>
        <end position="275"/>
    </location>
</feature>
<dbReference type="Proteomes" id="UP000244152">
    <property type="component" value="Unassembled WGS sequence"/>
</dbReference>
<keyword evidence="2 6" id="KW-0645">Protease</keyword>
<keyword evidence="4" id="KW-0720">Serine protease</keyword>
<proteinExistence type="inferred from homology"/>
<dbReference type="InterPro" id="IPR047272">
    <property type="entry name" value="S49_SppA_C"/>
</dbReference>
<dbReference type="Pfam" id="PF01343">
    <property type="entry name" value="Peptidase_S49"/>
    <property type="match status" value="1"/>
</dbReference>
<protein>
    <submittedName>
        <fullName evidence="6">Protease-4</fullName>
    </submittedName>
</protein>
<dbReference type="EMBL" id="QAOK01000011">
    <property type="protein sequence ID" value="PTQ81140.1"/>
    <property type="molecule type" value="Genomic_DNA"/>
</dbReference>
<comment type="similarity">
    <text evidence="1">Belongs to the peptidase S49 family.</text>
</comment>
<evidence type="ECO:0000256" key="2">
    <source>
        <dbReference type="ARBA" id="ARBA00022670"/>
    </source>
</evidence>